<keyword evidence="3" id="KW-0479">Metal-binding</keyword>
<evidence type="ECO:0000259" key="5">
    <source>
        <dbReference type="Pfam" id="PF01951"/>
    </source>
</evidence>
<proteinExistence type="inferred from homology"/>
<dbReference type="RefSeq" id="WP_154788015.1">
    <property type="nucleotide sequence ID" value="NZ_WMBB01000005.1"/>
</dbReference>
<reference evidence="6 7" key="1">
    <citation type="submission" date="2019-11" db="EMBL/GenBank/DDBJ databases">
        <title>Nocardia sp. nov. CT2-14 isolated from soil.</title>
        <authorList>
            <person name="Kanchanasin P."/>
            <person name="Tanasupawat S."/>
            <person name="Yuki M."/>
            <person name="Kudo T."/>
        </authorList>
    </citation>
    <scope>NUCLEOTIDE SEQUENCE [LARGE SCALE GENOMIC DNA]</scope>
    <source>
        <strain evidence="6 7">CT2-14</strain>
    </source>
</reference>
<evidence type="ECO:0000256" key="3">
    <source>
        <dbReference type="ARBA" id="ARBA00022723"/>
    </source>
</evidence>
<dbReference type="GO" id="GO:0046872">
    <property type="term" value="F:metal ion binding"/>
    <property type="evidence" value="ECO:0007669"/>
    <property type="project" value="UniProtKB-KW"/>
</dbReference>
<dbReference type="Pfam" id="PF01951">
    <property type="entry name" value="Archease"/>
    <property type="match status" value="1"/>
</dbReference>
<gene>
    <name evidence="6" type="ORF">GLP40_12420</name>
</gene>
<dbReference type="InterPro" id="IPR023572">
    <property type="entry name" value="Archease_dom"/>
</dbReference>
<comment type="caution">
    <text evidence="6">The sequence shown here is derived from an EMBL/GenBank/DDBJ whole genome shotgun (WGS) entry which is preliminary data.</text>
</comment>
<dbReference type="SUPFAM" id="SSF69819">
    <property type="entry name" value="MTH1598-like"/>
    <property type="match status" value="1"/>
</dbReference>
<feature type="domain" description="Archease" evidence="5">
    <location>
        <begin position="8"/>
        <end position="140"/>
    </location>
</feature>
<dbReference type="AlphaFoldDB" id="A0A6I3KZA1"/>
<sequence length="140" mass="15863">MTEPTAGYRYIPHPADLCVEAWAPTQKQCLVQVVDALVDSFIERPRPRASEAIEWVLPDDQTENLLGTLLEEVIYQLEVHSRIPVATAIEREENGWRVRFEMADLDQATPCGAVPKAVSLHGMRLRPEGNRWRCVVTIDV</sequence>
<organism evidence="6 7">
    <name type="scientific">Nocardia aurantiaca</name>
    <dbReference type="NCBI Taxonomy" id="2675850"/>
    <lineage>
        <taxon>Bacteria</taxon>
        <taxon>Bacillati</taxon>
        <taxon>Actinomycetota</taxon>
        <taxon>Actinomycetes</taxon>
        <taxon>Mycobacteriales</taxon>
        <taxon>Nocardiaceae</taxon>
        <taxon>Nocardia</taxon>
    </lineage>
</organism>
<evidence type="ECO:0000313" key="7">
    <source>
        <dbReference type="Proteomes" id="UP000432464"/>
    </source>
</evidence>
<dbReference type="EMBL" id="WMBB01000005">
    <property type="protein sequence ID" value="MTE13574.1"/>
    <property type="molecule type" value="Genomic_DNA"/>
</dbReference>
<evidence type="ECO:0000313" key="6">
    <source>
        <dbReference type="EMBL" id="MTE13574.1"/>
    </source>
</evidence>
<evidence type="ECO:0000256" key="1">
    <source>
        <dbReference type="ARBA" id="ARBA00007963"/>
    </source>
</evidence>
<dbReference type="Proteomes" id="UP000432464">
    <property type="component" value="Unassembled WGS sequence"/>
</dbReference>
<accession>A0A6I3KZA1</accession>
<dbReference type="PANTHER" id="PTHR12682">
    <property type="entry name" value="ARCHEASE"/>
    <property type="match status" value="1"/>
</dbReference>
<evidence type="ECO:0000256" key="2">
    <source>
        <dbReference type="ARBA" id="ARBA00022694"/>
    </source>
</evidence>
<comment type="similarity">
    <text evidence="1">Belongs to the archease family.</text>
</comment>
<dbReference type="Gene3D" id="3.55.10.10">
    <property type="entry name" value="Archease domain"/>
    <property type="match status" value="1"/>
</dbReference>
<keyword evidence="4" id="KW-0106">Calcium</keyword>
<dbReference type="InterPro" id="IPR036820">
    <property type="entry name" value="Archease_dom_sf"/>
</dbReference>
<evidence type="ECO:0000256" key="4">
    <source>
        <dbReference type="ARBA" id="ARBA00022837"/>
    </source>
</evidence>
<keyword evidence="7" id="KW-1185">Reference proteome</keyword>
<dbReference type="InterPro" id="IPR002804">
    <property type="entry name" value="Archease"/>
</dbReference>
<dbReference type="GO" id="GO:0008033">
    <property type="term" value="P:tRNA processing"/>
    <property type="evidence" value="ECO:0007669"/>
    <property type="project" value="UniProtKB-KW"/>
</dbReference>
<dbReference type="PANTHER" id="PTHR12682:SF11">
    <property type="entry name" value="PROTEIN ARCHEASE"/>
    <property type="match status" value="1"/>
</dbReference>
<keyword evidence="2" id="KW-0819">tRNA processing</keyword>
<name>A0A6I3KZA1_9NOCA</name>
<protein>
    <submittedName>
        <fullName evidence="6">Archease</fullName>
    </submittedName>
</protein>